<evidence type="ECO:0000313" key="3">
    <source>
        <dbReference type="Proteomes" id="UP001501337"/>
    </source>
</evidence>
<name>A0ABP7NWQ4_9GAMM</name>
<reference evidence="3" key="1">
    <citation type="journal article" date="2019" name="Int. J. Syst. Evol. Microbiol.">
        <title>The Global Catalogue of Microorganisms (GCM) 10K type strain sequencing project: providing services to taxonomists for standard genome sequencing and annotation.</title>
        <authorList>
            <consortium name="The Broad Institute Genomics Platform"/>
            <consortium name="The Broad Institute Genome Sequencing Center for Infectious Disease"/>
            <person name="Wu L."/>
            <person name="Ma J."/>
        </authorList>
    </citation>
    <scope>NUCLEOTIDE SEQUENCE [LARGE SCALE GENOMIC DNA]</scope>
    <source>
        <strain evidence="3">JCM 17555</strain>
    </source>
</reference>
<evidence type="ECO:0000256" key="1">
    <source>
        <dbReference type="SAM" id="Phobius"/>
    </source>
</evidence>
<accession>A0ABP7NWQ4</accession>
<dbReference type="Proteomes" id="UP001501337">
    <property type="component" value="Unassembled WGS sequence"/>
</dbReference>
<sequence length="163" mass="17536">MALSRRAGVFSLELWVAVIVVLILIGLFVRSFNSTYDDVERMKPHKLAAVMEAALRQVHASWLAGNQPTVLSLEALVSLQMSDKGYPVGLAAEAMAEPAAGCTDVLERLVGDALPKQSDGWPQLVTTAGKGSCHYSYLFEAGHSFELRYDTATGKVTVLEPAG</sequence>
<feature type="transmembrane region" description="Helical" evidence="1">
    <location>
        <begin position="12"/>
        <end position="32"/>
    </location>
</feature>
<evidence type="ECO:0000313" key="2">
    <source>
        <dbReference type="EMBL" id="GAA3955686.1"/>
    </source>
</evidence>
<dbReference type="EMBL" id="BAABBO010000007">
    <property type="protein sequence ID" value="GAA3955686.1"/>
    <property type="molecule type" value="Genomic_DNA"/>
</dbReference>
<proteinExistence type="predicted"/>
<protein>
    <submittedName>
        <fullName evidence="2">Uncharacterized protein</fullName>
    </submittedName>
</protein>
<keyword evidence="1" id="KW-0812">Transmembrane</keyword>
<comment type="caution">
    <text evidence="2">The sequence shown here is derived from an EMBL/GenBank/DDBJ whole genome shotgun (WGS) entry which is preliminary data.</text>
</comment>
<organism evidence="2 3">
    <name type="scientific">Allohahella marinimesophila</name>
    <dbReference type="NCBI Taxonomy" id="1054972"/>
    <lineage>
        <taxon>Bacteria</taxon>
        <taxon>Pseudomonadati</taxon>
        <taxon>Pseudomonadota</taxon>
        <taxon>Gammaproteobacteria</taxon>
        <taxon>Oceanospirillales</taxon>
        <taxon>Hahellaceae</taxon>
        <taxon>Allohahella</taxon>
    </lineage>
</organism>
<dbReference type="RefSeq" id="WP_344804474.1">
    <property type="nucleotide sequence ID" value="NZ_BAABBO010000007.1"/>
</dbReference>
<keyword evidence="3" id="KW-1185">Reference proteome</keyword>
<keyword evidence="1" id="KW-0472">Membrane</keyword>
<gene>
    <name evidence="2" type="ORF">GCM10022278_12830</name>
</gene>
<keyword evidence="1" id="KW-1133">Transmembrane helix</keyword>